<comment type="caution">
    <text evidence="1">The sequence shown here is derived from an EMBL/GenBank/DDBJ whole genome shotgun (WGS) entry which is preliminary data.</text>
</comment>
<dbReference type="Pfam" id="PF13692">
    <property type="entry name" value="Glyco_trans_1_4"/>
    <property type="match status" value="1"/>
</dbReference>
<dbReference type="OrthoDB" id="9807209at2"/>
<evidence type="ECO:0000313" key="2">
    <source>
        <dbReference type="Proteomes" id="UP000305939"/>
    </source>
</evidence>
<reference evidence="1 2" key="1">
    <citation type="submission" date="2019-04" db="EMBL/GenBank/DDBJ databases">
        <title>Draft genome sequence of Robertkochia marina CC-AMO-30D.</title>
        <authorList>
            <person name="Hameed A."/>
            <person name="Lin S.-Y."/>
            <person name="Shahina M."/>
            <person name="Lai W.-A."/>
            <person name="Young C.-C."/>
        </authorList>
    </citation>
    <scope>NUCLEOTIDE SEQUENCE [LARGE SCALE GENOMIC DNA]</scope>
    <source>
        <strain evidence="1 2">CC-AMO-30D</strain>
    </source>
</reference>
<dbReference type="AlphaFoldDB" id="A0A4S3M1C1"/>
<dbReference type="RefSeq" id="WP_136336183.1">
    <property type="nucleotide sequence ID" value="NZ_QXMP01000015.1"/>
</dbReference>
<keyword evidence="2" id="KW-1185">Reference proteome</keyword>
<dbReference type="GO" id="GO:0016740">
    <property type="term" value="F:transferase activity"/>
    <property type="evidence" value="ECO:0007669"/>
    <property type="project" value="UniProtKB-KW"/>
</dbReference>
<sequence>MRKIFIIGYVWPEPTASAAGIRMLQLIRFFREQDFEVHFGSPAQQGEHGFDLKRMGVHCHDIRVNDDDFDVLIAGIDPEVVMFDRYMMEEQFSWRVAENCPLAIRILNTEDLHFLRAYRKTLAKQHKDFDLNTLKDQSLTKREIAAIYRSDMSLIISEHEKQLLEDDFEVPASILVYHPLFIEDSLKDRRSKLLSFEDRKDMVIVGNFLHAPNADAVEVLRSGLWARIRERLPEVTLHVYGAYMPDHLKSNALKKQGMIFHGRAEDVDTVMRKARLLIAPLRFGAGLKGKLIRAMENGLPSVTTPTGAEGIAGKADWPGEIARSELEFIEAVATLYQTASAWNQAVHKGFDIIDRKFDRKGFEIKLMGRINALALDLLSHRAQNFTGMMLLDQRCMASRYLSKYIMAKNKN</sequence>
<gene>
    <name evidence="1" type="ORF">E7Z59_10045</name>
</gene>
<name>A0A4S3M1C1_9FLAO</name>
<dbReference type="CDD" id="cd03801">
    <property type="entry name" value="GT4_PimA-like"/>
    <property type="match status" value="1"/>
</dbReference>
<dbReference type="Gene3D" id="3.40.50.2000">
    <property type="entry name" value="Glycogen Phosphorylase B"/>
    <property type="match status" value="1"/>
</dbReference>
<organism evidence="1 2">
    <name type="scientific">Robertkochia marina</name>
    <dbReference type="NCBI Taxonomy" id="1227945"/>
    <lineage>
        <taxon>Bacteria</taxon>
        <taxon>Pseudomonadati</taxon>
        <taxon>Bacteroidota</taxon>
        <taxon>Flavobacteriia</taxon>
        <taxon>Flavobacteriales</taxon>
        <taxon>Flavobacteriaceae</taxon>
        <taxon>Robertkochia</taxon>
    </lineage>
</organism>
<evidence type="ECO:0000313" key="1">
    <source>
        <dbReference type="EMBL" id="THD67978.1"/>
    </source>
</evidence>
<keyword evidence="1" id="KW-0808">Transferase</keyword>
<accession>A0A4S3M1C1</accession>
<protein>
    <submittedName>
        <fullName evidence="1">Glycosyltransferase</fullName>
    </submittedName>
</protein>
<dbReference type="SUPFAM" id="SSF53756">
    <property type="entry name" value="UDP-Glycosyltransferase/glycogen phosphorylase"/>
    <property type="match status" value="1"/>
</dbReference>
<dbReference type="Proteomes" id="UP000305939">
    <property type="component" value="Unassembled WGS sequence"/>
</dbReference>
<proteinExistence type="predicted"/>
<dbReference type="EMBL" id="SSMC01000002">
    <property type="protein sequence ID" value="THD67978.1"/>
    <property type="molecule type" value="Genomic_DNA"/>
</dbReference>